<evidence type="ECO:0000313" key="11">
    <source>
        <dbReference type="EMBL" id="OTA40138.1"/>
    </source>
</evidence>
<keyword evidence="6 10" id="KW-0548">Nucleotidyltransferase</keyword>
<dbReference type="SMART" id="SM01409">
    <property type="entry name" value="RNA_pol_Rpb6"/>
    <property type="match status" value="1"/>
</dbReference>
<evidence type="ECO:0000256" key="9">
    <source>
        <dbReference type="ARBA" id="ARBA00048552"/>
    </source>
</evidence>
<evidence type="ECO:0000256" key="8">
    <source>
        <dbReference type="ARBA" id="ARBA00029924"/>
    </source>
</evidence>
<evidence type="ECO:0000256" key="1">
    <source>
        <dbReference type="ARBA" id="ARBA00006711"/>
    </source>
</evidence>
<dbReference type="InterPro" id="IPR006110">
    <property type="entry name" value="Pol_omega/Rpo6/RPB6"/>
</dbReference>
<dbReference type="GO" id="GO:0000428">
    <property type="term" value="C:DNA-directed RNA polymerase complex"/>
    <property type="evidence" value="ECO:0007669"/>
    <property type="project" value="UniProtKB-KW"/>
</dbReference>
<keyword evidence="7 10" id="KW-0804">Transcription</keyword>
<dbReference type="AlphaFoldDB" id="A0A1Y2T1D3"/>
<dbReference type="GO" id="GO:0006351">
    <property type="term" value="P:DNA-templated transcription"/>
    <property type="evidence" value="ECO:0007669"/>
    <property type="project" value="UniProtKB-UniRule"/>
</dbReference>
<organism evidence="11 12">
    <name type="scientific">Symbiobacterium thermophilum</name>
    <dbReference type="NCBI Taxonomy" id="2734"/>
    <lineage>
        <taxon>Bacteria</taxon>
        <taxon>Bacillati</taxon>
        <taxon>Bacillota</taxon>
        <taxon>Clostridia</taxon>
        <taxon>Eubacteriales</taxon>
        <taxon>Symbiobacteriaceae</taxon>
        <taxon>Symbiobacterium</taxon>
    </lineage>
</organism>
<evidence type="ECO:0000256" key="5">
    <source>
        <dbReference type="ARBA" id="ARBA00022679"/>
    </source>
</evidence>
<protein>
    <recommendedName>
        <fullName evidence="3 10">DNA-directed RNA polymerase subunit omega</fullName>
        <shortName evidence="10">RNAP omega subunit</shortName>
        <ecNumber evidence="2 10">2.7.7.6</ecNumber>
    </recommendedName>
    <alternativeName>
        <fullName evidence="10">RNA polymerase omega subunit</fullName>
    </alternativeName>
    <alternativeName>
        <fullName evidence="8 10">Transcriptase subunit omega</fullName>
    </alternativeName>
</protein>
<accession>A0A1Y2T1D3</accession>
<evidence type="ECO:0000256" key="7">
    <source>
        <dbReference type="ARBA" id="ARBA00023163"/>
    </source>
</evidence>
<keyword evidence="4 10" id="KW-0240">DNA-directed RNA polymerase</keyword>
<gene>
    <name evidence="10" type="primary">rpoZ</name>
    <name evidence="11" type="ORF">A6D92_23035</name>
</gene>
<dbReference type="NCBIfam" id="TIGR00690">
    <property type="entry name" value="rpoZ"/>
    <property type="match status" value="1"/>
</dbReference>
<dbReference type="GO" id="GO:0003677">
    <property type="term" value="F:DNA binding"/>
    <property type="evidence" value="ECO:0007669"/>
    <property type="project" value="UniProtKB-UniRule"/>
</dbReference>
<sequence length="69" mass="7637">MIKPSLDQLMELVDSKYTLVILAARRARDLQDGKPKLVESKSNKPVTIALEELAAGKLFFERGKPTPLG</sequence>
<evidence type="ECO:0000256" key="3">
    <source>
        <dbReference type="ARBA" id="ARBA00013725"/>
    </source>
</evidence>
<dbReference type="HAMAP" id="MF_00366">
    <property type="entry name" value="RNApol_bact_RpoZ"/>
    <property type="match status" value="1"/>
</dbReference>
<evidence type="ECO:0000256" key="6">
    <source>
        <dbReference type="ARBA" id="ARBA00022695"/>
    </source>
</evidence>
<name>A0A1Y2T1D3_SYMTR</name>
<dbReference type="EMBL" id="LWLV01002656">
    <property type="protein sequence ID" value="OTA40138.1"/>
    <property type="molecule type" value="Genomic_DNA"/>
</dbReference>
<comment type="catalytic activity">
    <reaction evidence="9 10">
        <text>RNA(n) + a ribonucleoside 5'-triphosphate = RNA(n+1) + diphosphate</text>
        <dbReference type="Rhea" id="RHEA:21248"/>
        <dbReference type="Rhea" id="RHEA-COMP:14527"/>
        <dbReference type="Rhea" id="RHEA-COMP:17342"/>
        <dbReference type="ChEBI" id="CHEBI:33019"/>
        <dbReference type="ChEBI" id="CHEBI:61557"/>
        <dbReference type="ChEBI" id="CHEBI:140395"/>
        <dbReference type="EC" id="2.7.7.6"/>
    </reaction>
</comment>
<dbReference type="InterPro" id="IPR036161">
    <property type="entry name" value="RPB6/omega-like_sf"/>
</dbReference>
<dbReference type="Proteomes" id="UP000194267">
    <property type="component" value="Unassembled WGS sequence"/>
</dbReference>
<evidence type="ECO:0000313" key="12">
    <source>
        <dbReference type="Proteomes" id="UP000194267"/>
    </source>
</evidence>
<dbReference type="SUPFAM" id="SSF63562">
    <property type="entry name" value="RPB6/omega subunit-like"/>
    <property type="match status" value="1"/>
</dbReference>
<dbReference type="PANTHER" id="PTHR34476">
    <property type="entry name" value="DNA-DIRECTED RNA POLYMERASE SUBUNIT OMEGA"/>
    <property type="match status" value="1"/>
</dbReference>
<dbReference type="Gene3D" id="3.90.940.10">
    <property type="match status" value="1"/>
</dbReference>
<evidence type="ECO:0000256" key="2">
    <source>
        <dbReference type="ARBA" id="ARBA00012418"/>
    </source>
</evidence>
<evidence type="ECO:0000256" key="10">
    <source>
        <dbReference type="HAMAP-Rule" id="MF_00366"/>
    </source>
</evidence>
<comment type="subunit">
    <text evidence="10">The RNAP catalytic core consists of 2 alpha, 1 beta, 1 beta' and 1 omega subunit. When a sigma factor is associated with the core the holoenzyme is formed, which can initiate transcription.</text>
</comment>
<proteinExistence type="inferred from homology"/>
<comment type="caution">
    <text evidence="11">The sequence shown here is derived from an EMBL/GenBank/DDBJ whole genome shotgun (WGS) entry which is preliminary data.</text>
</comment>
<reference evidence="12" key="1">
    <citation type="submission" date="2016-04" db="EMBL/GenBank/DDBJ databases">
        <authorList>
            <person name="Antunes L.P."/>
            <person name="Martins L.F."/>
            <person name="Pereira R.V."/>
            <person name="Thomas A.M."/>
            <person name="Barbosa D."/>
            <person name="Nascimento L."/>
            <person name="Silva G.M."/>
            <person name="Condomitti G.W."/>
            <person name="Digiampietri L.A."/>
            <person name="Lombardi K.C."/>
            <person name="Ramos P.L."/>
            <person name="Quaggio R.B."/>
            <person name="Oliveira J.C."/>
            <person name="Pascon R.C."/>
            <person name="Cruz J.B."/>
            <person name="Silva A.M."/>
            <person name="Setubal J.C."/>
        </authorList>
    </citation>
    <scope>NUCLEOTIDE SEQUENCE [LARGE SCALE GENOMIC DNA]</scope>
</reference>
<evidence type="ECO:0000256" key="4">
    <source>
        <dbReference type="ARBA" id="ARBA00022478"/>
    </source>
</evidence>
<dbReference type="EC" id="2.7.7.6" evidence="2 10"/>
<dbReference type="GO" id="GO:0003899">
    <property type="term" value="F:DNA-directed RNA polymerase activity"/>
    <property type="evidence" value="ECO:0007669"/>
    <property type="project" value="UniProtKB-UniRule"/>
</dbReference>
<comment type="function">
    <text evidence="10">Promotes RNA polymerase assembly. Latches the N- and C-terminal regions of the beta' subunit thereby facilitating its interaction with the beta and alpha subunits.</text>
</comment>
<keyword evidence="5 10" id="KW-0808">Transferase</keyword>
<comment type="similarity">
    <text evidence="1 10">Belongs to the RNA polymerase subunit omega family.</text>
</comment>
<dbReference type="Pfam" id="PF01192">
    <property type="entry name" value="RNA_pol_Rpb6"/>
    <property type="match status" value="1"/>
</dbReference>
<dbReference type="PANTHER" id="PTHR34476:SF1">
    <property type="entry name" value="DNA-DIRECTED RNA POLYMERASE SUBUNIT OMEGA"/>
    <property type="match status" value="1"/>
</dbReference>
<dbReference type="InterPro" id="IPR003716">
    <property type="entry name" value="DNA-dir_RNA_pol_omega"/>
</dbReference>